<evidence type="ECO:0000259" key="2">
    <source>
        <dbReference type="PROSITE" id="PS50097"/>
    </source>
</evidence>
<dbReference type="RefSeq" id="XP_069200153.1">
    <property type="nucleotide sequence ID" value="XM_069348081.1"/>
</dbReference>
<comment type="caution">
    <text evidence="3">The sequence shown here is derived from an EMBL/GenBank/DDBJ whole genome shotgun (WGS) entry which is preliminary data.</text>
</comment>
<proteinExistence type="predicted"/>
<evidence type="ECO:0000313" key="4">
    <source>
        <dbReference type="Proteomes" id="UP001562354"/>
    </source>
</evidence>
<sequence>MNLLARFLHTAAQSIETAPATTTTLPERQASTRKRKRSVDTNASSPDNASCKRVLRLASPTPPASTPPEDLPNPEEDYGDHHWQSHVVRISKLIALSTETIPLISERGTRKFFVHKELLAYYSSHYRAILNSPQPCSDEGLAKGSRYVIVKTTQAALAIFTKWLYTRDLSLPDKQSLGASFISVAGSNVGGNHDGPDSCPSDKWGRDLLHLYLFASMTDMLSLQRDVMDALQSLHQAQQTWFPDYGMLEHLYFYLPPESPILGFLVDVFVSHGPFGTDEGIDERAPREFLFAVITGQAKRVKILRHGLRESQLMCCGEACAFHCHENARERAASACYL</sequence>
<dbReference type="EMBL" id="JBFMKM010000009">
    <property type="protein sequence ID" value="KAL1303878.1"/>
    <property type="molecule type" value="Genomic_DNA"/>
</dbReference>
<feature type="region of interest" description="Disordered" evidence="1">
    <location>
        <begin position="20"/>
        <end position="79"/>
    </location>
</feature>
<keyword evidence="4" id="KW-1185">Reference proteome</keyword>
<dbReference type="InterPro" id="IPR000210">
    <property type="entry name" value="BTB/POZ_dom"/>
</dbReference>
<feature type="domain" description="BTB" evidence="2">
    <location>
        <begin position="99"/>
        <end position="173"/>
    </location>
</feature>
<dbReference type="GeneID" id="95974035"/>
<organism evidence="3 4">
    <name type="scientific">Neodothiora populina</name>
    <dbReference type="NCBI Taxonomy" id="2781224"/>
    <lineage>
        <taxon>Eukaryota</taxon>
        <taxon>Fungi</taxon>
        <taxon>Dikarya</taxon>
        <taxon>Ascomycota</taxon>
        <taxon>Pezizomycotina</taxon>
        <taxon>Dothideomycetes</taxon>
        <taxon>Dothideomycetidae</taxon>
        <taxon>Dothideales</taxon>
        <taxon>Dothioraceae</taxon>
        <taxon>Neodothiora</taxon>
    </lineage>
</organism>
<dbReference type="Proteomes" id="UP001562354">
    <property type="component" value="Unassembled WGS sequence"/>
</dbReference>
<reference evidence="3 4" key="1">
    <citation type="submission" date="2024-07" db="EMBL/GenBank/DDBJ databases">
        <title>Draft sequence of the Neodothiora populina.</title>
        <authorList>
            <person name="Drown D.D."/>
            <person name="Schuette U.S."/>
            <person name="Buechlein A.B."/>
            <person name="Rusch D.R."/>
            <person name="Winton L.W."/>
            <person name="Adams G.A."/>
        </authorList>
    </citation>
    <scope>NUCLEOTIDE SEQUENCE [LARGE SCALE GENOMIC DNA]</scope>
    <source>
        <strain evidence="3 4">CPC 39397</strain>
    </source>
</reference>
<evidence type="ECO:0000256" key="1">
    <source>
        <dbReference type="SAM" id="MobiDB-lite"/>
    </source>
</evidence>
<protein>
    <recommendedName>
        <fullName evidence="2">BTB domain-containing protein</fullName>
    </recommendedName>
</protein>
<feature type="compositionally biased region" description="Pro residues" evidence="1">
    <location>
        <begin position="60"/>
        <end position="71"/>
    </location>
</feature>
<gene>
    <name evidence="3" type="ORF">AAFC00_000332</name>
</gene>
<evidence type="ECO:0000313" key="3">
    <source>
        <dbReference type="EMBL" id="KAL1303878.1"/>
    </source>
</evidence>
<dbReference type="PROSITE" id="PS50097">
    <property type="entry name" value="BTB"/>
    <property type="match status" value="1"/>
</dbReference>
<dbReference type="InterPro" id="IPR011333">
    <property type="entry name" value="SKP1/BTB/POZ_sf"/>
</dbReference>
<name>A0ABR3PD46_9PEZI</name>
<dbReference type="Gene3D" id="3.30.710.10">
    <property type="entry name" value="Potassium Channel Kv1.1, Chain A"/>
    <property type="match status" value="1"/>
</dbReference>
<accession>A0ABR3PD46</accession>